<keyword evidence="3 11" id="KW-0349">Heme</keyword>
<dbReference type="PROSITE" id="PS00086">
    <property type="entry name" value="CYTOCHROME_P450"/>
    <property type="match status" value="3"/>
</dbReference>
<dbReference type="PRINTS" id="PR00385">
    <property type="entry name" value="P450"/>
</dbReference>
<keyword evidence="7" id="KW-0560">Oxidoreductase</keyword>
<dbReference type="InterPro" id="IPR002401">
    <property type="entry name" value="Cyt_P450_E_grp-I"/>
</dbReference>
<dbReference type="Proteomes" id="UP001188597">
    <property type="component" value="Unassembled WGS sequence"/>
</dbReference>
<feature type="transmembrane region" description="Helical" evidence="12">
    <location>
        <begin position="232"/>
        <end position="251"/>
    </location>
</feature>
<keyword evidence="5 11" id="KW-0479">Metal-binding</keyword>
<evidence type="ECO:0000256" key="12">
    <source>
        <dbReference type="SAM" id="Phobius"/>
    </source>
</evidence>
<dbReference type="InterPro" id="IPR050651">
    <property type="entry name" value="Plant_Cytochrome_P450_Monoox"/>
</dbReference>
<feature type="transmembrane region" description="Helical" evidence="12">
    <location>
        <begin position="322"/>
        <end position="344"/>
    </location>
</feature>
<keyword evidence="8 11" id="KW-0408">Iron</keyword>
<dbReference type="Pfam" id="PF00067">
    <property type="entry name" value="p450"/>
    <property type="match status" value="3"/>
</dbReference>
<feature type="transmembrane region" description="Helical" evidence="12">
    <location>
        <begin position="1266"/>
        <end position="1285"/>
    </location>
</feature>
<evidence type="ECO:0000256" key="2">
    <source>
        <dbReference type="ARBA" id="ARBA00004370"/>
    </source>
</evidence>
<reference evidence="13" key="1">
    <citation type="submission" date="2022-12" db="EMBL/GenBank/DDBJ databases">
        <title>Draft genome assemblies for two species of Escallonia (Escalloniales).</title>
        <authorList>
            <person name="Chanderbali A."/>
            <person name="Dervinis C."/>
            <person name="Anghel I."/>
            <person name="Soltis D."/>
            <person name="Soltis P."/>
            <person name="Zapata F."/>
        </authorList>
    </citation>
    <scope>NUCLEOTIDE SEQUENCE</scope>
    <source>
        <strain evidence="13">UCBG64.0493</strain>
        <tissue evidence="13">Leaf</tissue>
    </source>
</reference>
<evidence type="ECO:0000256" key="11">
    <source>
        <dbReference type="PIRSR" id="PIRSR602401-1"/>
    </source>
</evidence>
<comment type="subcellular location">
    <subcellularLocation>
        <location evidence="2">Membrane</location>
    </subcellularLocation>
</comment>
<evidence type="ECO:0000256" key="5">
    <source>
        <dbReference type="ARBA" id="ARBA00022723"/>
    </source>
</evidence>
<dbReference type="InterPro" id="IPR036396">
    <property type="entry name" value="Cyt_P450_sf"/>
</dbReference>
<keyword evidence="10 12" id="KW-0472">Membrane</keyword>
<dbReference type="InterPro" id="IPR001128">
    <property type="entry name" value="Cyt_P450"/>
</dbReference>
<dbReference type="InterPro" id="IPR017972">
    <property type="entry name" value="Cyt_P450_CS"/>
</dbReference>
<dbReference type="GO" id="GO:0020037">
    <property type="term" value="F:heme binding"/>
    <property type="evidence" value="ECO:0007669"/>
    <property type="project" value="InterPro"/>
</dbReference>
<keyword evidence="14" id="KW-1185">Reference proteome</keyword>
<evidence type="ECO:0000256" key="10">
    <source>
        <dbReference type="ARBA" id="ARBA00023136"/>
    </source>
</evidence>
<evidence type="ECO:0000313" key="13">
    <source>
        <dbReference type="EMBL" id="KAK3015135.1"/>
    </source>
</evidence>
<dbReference type="FunFam" id="1.10.630.10:FF:000026">
    <property type="entry name" value="Cytochrome P450 82C4"/>
    <property type="match status" value="3"/>
</dbReference>
<dbReference type="CDD" id="cd20654">
    <property type="entry name" value="CYP82"/>
    <property type="match status" value="3"/>
</dbReference>
<dbReference type="PANTHER" id="PTHR47947">
    <property type="entry name" value="CYTOCHROME P450 82C3-RELATED"/>
    <property type="match status" value="1"/>
</dbReference>
<dbReference type="GO" id="GO:0016705">
    <property type="term" value="F:oxidoreductase activity, acting on paired donors, with incorporation or reduction of molecular oxygen"/>
    <property type="evidence" value="ECO:0007669"/>
    <property type="project" value="InterPro"/>
</dbReference>
<keyword evidence="4 12" id="KW-0812">Transmembrane</keyword>
<organism evidence="13 14">
    <name type="scientific">Escallonia herrerae</name>
    <dbReference type="NCBI Taxonomy" id="1293975"/>
    <lineage>
        <taxon>Eukaryota</taxon>
        <taxon>Viridiplantae</taxon>
        <taxon>Streptophyta</taxon>
        <taxon>Embryophyta</taxon>
        <taxon>Tracheophyta</taxon>
        <taxon>Spermatophyta</taxon>
        <taxon>Magnoliopsida</taxon>
        <taxon>eudicotyledons</taxon>
        <taxon>Gunneridae</taxon>
        <taxon>Pentapetalae</taxon>
        <taxon>asterids</taxon>
        <taxon>campanulids</taxon>
        <taxon>Escalloniales</taxon>
        <taxon>Escalloniaceae</taxon>
        <taxon>Escallonia</taxon>
    </lineage>
</organism>
<feature type="binding site" description="axial binding residue" evidence="11">
    <location>
        <position position="1504"/>
    </location>
    <ligand>
        <name>heme</name>
        <dbReference type="ChEBI" id="CHEBI:30413"/>
    </ligand>
    <ligandPart>
        <name>Fe</name>
        <dbReference type="ChEBI" id="CHEBI:18248"/>
    </ligandPart>
</feature>
<proteinExistence type="predicted"/>
<evidence type="ECO:0008006" key="15">
    <source>
        <dbReference type="Google" id="ProtNLM"/>
    </source>
</evidence>
<protein>
    <recommendedName>
        <fullName evidence="15">Cytochrome P450</fullName>
    </recommendedName>
</protein>
<evidence type="ECO:0000256" key="8">
    <source>
        <dbReference type="ARBA" id="ARBA00023004"/>
    </source>
</evidence>
<feature type="transmembrane region" description="Helical" evidence="12">
    <location>
        <begin position="1049"/>
        <end position="1071"/>
    </location>
</feature>
<evidence type="ECO:0000256" key="6">
    <source>
        <dbReference type="ARBA" id="ARBA00022989"/>
    </source>
</evidence>
<name>A0AA89AU01_9ASTE</name>
<comment type="caution">
    <text evidence="13">The sequence shown here is derived from an EMBL/GenBank/DDBJ whole genome shotgun (WGS) entry which is preliminary data.</text>
</comment>
<evidence type="ECO:0000256" key="9">
    <source>
        <dbReference type="ARBA" id="ARBA00023033"/>
    </source>
</evidence>
<feature type="transmembrane region" description="Helical" evidence="12">
    <location>
        <begin position="6"/>
        <end position="25"/>
    </location>
</feature>
<dbReference type="Gene3D" id="1.10.630.10">
    <property type="entry name" value="Cytochrome P450"/>
    <property type="match status" value="3"/>
</dbReference>
<dbReference type="EMBL" id="JAVXUP010001164">
    <property type="protein sequence ID" value="KAK3015135.1"/>
    <property type="molecule type" value="Genomic_DNA"/>
</dbReference>
<evidence type="ECO:0000256" key="3">
    <source>
        <dbReference type="ARBA" id="ARBA00022617"/>
    </source>
</evidence>
<dbReference type="GO" id="GO:0004497">
    <property type="term" value="F:monooxygenase activity"/>
    <property type="evidence" value="ECO:0007669"/>
    <property type="project" value="UniProtKB-KW"/>
</dbReference>
<keyword evidence="9" id="KW-0503">Monooxygenase</keyword>
<keyword evidence="6 12" id="KW-1133">Transmembrane helix</keyword>
<comment type="cofactor">
    <cofactor evidence="1 11">
        <name>heme</name>
        <dbReference type="ChEBI" id="CHEBI:30413"/>
    </cofactor>
</comment>
<evidence type="ECO:0000256" key="1">
    <source>
        <dbReference type="ARBA" id="ARBA00001971"/>
    </source>
</evidence>
<evidence type="ECO:0000256" key="7">
    <source>
        <dbReference type="ARBA" id="ARBA00023002"/>
    </source>
</evidence>
<evidence type="ECO:0000313" key="14">
    <source>
        <dbReference type="Proteomes" id="UP001188597"/>
    </source>
</evidence>
<gene>
    <name evidence="13" type="ORF">RJ639_006285</name>
</gene>
<dbReference type="SUPFAM" id="SSF48264">
    <property type="entry name" value="Cytochrome P450"/>
    <property type="match status" value="3"/>
</dbReference>
<sequence>MDFFLPQFNSVIVAVLTLLLAVYYLSSRPRTAKSKVAKTSAAPEPDGAWPIIGHLHLLGGSQLPHITLGAMADKYGPIFTLKLGVHRALVVSNWEIAKELYTSYDVVISSRPKSRAAKHLGYNYAMFGFSPYGAYWRELRKITSIELLSSRRLELLKHVRVSETEICIKELYEVWSEKKNYSGRVLVEMKQWFGDLTLNVILRMVAGKRYFGASASGDEAEARRCQKVMRAFFHYPGLFLVSDMLPFLGWLDLGGHEKGMKETAREMDSIVEDWLKEHREMRSSAEDEGVQKDFIDVLLSAVDGAVNLSGFDADTITKSTCLTLIAGGSDTTTVMLIWALSLLLNNRHALKRIQDELDAHVGQDRQVNESDINNLVYLQAVVKETLRLYPAGPLSGQREFTEDCTVGGFHVPKGTRLMMNLWKLQRDPKVWSNPTEFRPERFLTTHKDVDAKGQHFELIPFGAGRRLCPGINFGLQMLHLVLATMLHSFELSTPDDAPDSRTLLLTIAMMWPIKPGRARRPQNQKMESLLSFTTASCFVGIFTVLVLFRHLFLQQKVSKRLPPEATGAWPVIGHLHQLGRSRLPHKALGSMADKFGPIFTIKFGVHRTIIVSDWEMAKECFTTNDIAFATRPKSMASELMGYNYHTLGLTPYGAYWRQIRKIVVLELLSNRRIEMLAHIRVSEVKASIKDIYVFWAKNRDAEHMVSMEMKDWFKTLVLNIVVRMLAGKRYSDGQRAGDKFPMALKKFFKILGTFVVSDAVPSLRWLDLGGYSKQMKETSIEVDEILQSWYDEHKEKRNSAQGKVEDQDFMDVMLSALDGSTDEDLGGVGPNTITKATCLALISAGTDTTMVTMTWALALMLNNPHVLEKAQEELDMHVGRERQVEESDMNNLVYLQAIIKETLRIYPAGPLSLPHESMEECVVGGYNIPKGTRLLVNLWKIHHDPKKWPNPSEFRPERFLTTHKDIDLRGQSFELIPFGSGRRVCPGISLGLRILQLTLASLLHGFDFMKPSTEPIDMSESFALTSMKTTPLEPGRRRKTLRSQPMESLLTFTVASFAGIFTFLLFLRHLFLKPKVAKKIPPEATGAWPIIGHLHLLGGSQLPHKVLGSMADKFGPIFTIKFGVHRALVVSDWKMAKECFTTNDMVFATRPKSMASELMGYNHAMFGLAPYGPYWRQVRKTAILELLSNRRIELLVHIRSSEVKASINGVYNLWAKNKNASDMVKLEMKEWFGNLVLNIAVKMIVGKRYSDYQTEGDRFPSAMKKFFVLLGTFVVSDGVPLLRWLDIGGHEKEMKKTAKEMDDIVQGWLEEHKVRRNSGQSKGEEQDFMDVMLTALDSSDEEDLGGVDADTINKATCLAILSAATDTTTVTLTWALALMLNNKHVLKKAQEELDIHVGRERQVEESDTKNLLYLQAIIKETLRLYPAGPLSVPHESMDECVVGGYNIPKGTRLLVNLWKIHRDPHVWSDPLEFQPERFLTSHKDIDIRGQSFELIPFGSGRRMCPGISLGLRVVQFTLASLLHGFDVLTPSNESIDMSEGFGITSIKTTPLD</sequence>
<accession>A0AA89AU01</accession>
<dbReference type="GO" id="GO:0016020">
    <property type="term" value="C:membrane"/>
    <property type="evidence" value="ECO:0007669"/>
    <property type="project" value="UniProtKB-SubCell"/>
</dbReference>
<feature type="transmembrane region" description="Helical" evidence="12">
    <location>
        <begin position="529"/>
        <end position="552"/>
    </location>
</feature>
<dbReference type="GO" id="GO:0005506">
    <property type="term" value="F:iron ion binding"/>
    <property type="evidence" value="ECO:0007669"/>
    <property type="project" value="InterPro"/>
</dbReference>
<dbReference type="PANTHER" id="PTHR47947:SF26">
    <property type="entry name" value="CYTOCHROME P450"/>
    <property type="match status" value="1"/>
</dbReference>
<feature type="non-terminal residue" evidence="13">
    <location>
        <position position="1"/>
    </location>
</feature>
<evidence type="ECO:0000256" key="4">
    <source>
        <dbReference type="ARBA" id="ARBA00022692"/>
    </source>
</evidence>
<dbReference type="PRINTS" id="PR00463">
    <property type="entry name" value="EP450I"/>
</dbReference>